<gene>
    <name evidence="1" type="ORF">GWI33_000471</name>
</gene>
<organism evidence="1 2">
    <name type="scientific">Rhynchophorus ferrugineus</name>
    <name type="common">Red palm weevil</name>
    <name type="synonym">Curculio ferrugineus</name>
    <dbReference type="NCBI Taxonomy" id="354439"/>
    <lineage>
        <taxon>Eukaryota</taxon>
        <taxon>Metazoa</taxon>
        <taxon>Ecdysozoa</taxon>
        <taxon>Arthropoda</taxon>
        <taxon>Hexapoda</taxon>
        <taxon>Insecta</taxon>
        <taxon>Pterygota</taxon>
        <taxon>Neoptera</taxon>
        <taxon>Endopterygota</taxon>
        <taxon>Coleoptera</taxon>
        <taxon>Polyphaga</taxon>
        <taxon>Cucujiformia</taxon>
        <taxon>Curculionidae</taxon>
        <taxon>Dryophthorinae</taxon>
        <taxon>Rhynchophorus</taxon>
    </lineage>
</organism>
<sequence>MIAALARRKYDAVDRFESTEEWSGCRGGCTERIKRSLSDYPDEIPKLLCETKDAARVAKTVLQAVKAPPKITIYVVANIVDESVEQGQIICHISMVFV</sequence>
<dbReference type="Proteomes" id="UP000625711">
    <property type="component" value="Unassembled WGS sequence"/>
</dbReference>
<name>A0A834LXV0_RHYFE</name>
<reference evidence="1" key="1">
    <citation type="submission" date="2020-08" db="EMBL/GenBank/DDBJ databases">
        <title>Genome sequencing and assembly of the red palm weevil Rhynchophorus ferrugineus.</title>
        <authorList>
            <person name="Dias G.B."/>
            <person name="Bergman C.M."/>
            <person name="Manee M."/>
        </authorList>
    </citation>
    <scope>NUCLEOTIDE SEQUENCE</scope>
    <source>
        <strain evidence="1">AA-2017</strain>
        <tissue evidence="1">Whole larva</tissue>
    </source>
</reference>
<dbReference type="AlphaFoldDB" id="A0A834LXV0"/>
<proteinExistence type="predicted"/>
<comment type="caution">
    <text evidence="1">The sequence shown here is derived from an EMBL/GenBank/DDBJ whole genome shotgun (WGS) entry which is preliminary data.</text>
</comment>
<protein>
    <submittedName>
        <fullName evidence="1">Uncharacterized protein</fullName>
    </submittedName>
</protein>
<evidence type="ECO:0000313" key="2">
    <source>
        <dbReference type="Proteomes" id="UP000625711"/>
    </source>
</evidence>
<dbReference type="EMBL" id="JAACXV010017932">
    <property type="protein sequence ID" value="KAF7264206.1"/>
    <property type="molecule type" value="Genomic_DNA"/>
</dbReference>
<accession>A0A834LXV0</accession>
<keyword evidence="2" id="KW-1185">Reference proteome</keyword>
<evidence type="ECO:0000313" key="1">
    <source>
        <dbReference type="EMBL" id="KAF7264206.1"/>
    </source>
</evidence>